<keyword evidence="2" id="KW-1185">Reference proteome</keyword>
<dbReference type="Proteomes" id="UP000824596">
    <property type="component" value="Unassembled WGS sequence"/>
</dbReference>
<proteinExistence type="predicted"/>
<organism evidence="1 2">
    <name type="scientific">Hirsutella rhossiliensis</name>
    <dbReference type="NCBI Taxonomy" id="111463"/>
    <lineage>
        <taxon>Eukaryota</taxon>
        <taxon>Fungi</taxon>
        <taxon>Dikarya</taxon>
        <taxon>Ascomycota</taxon>
        <taxon>Pezizomycotina</taxon>
        <taxon>Sordariomycetes</taxon>
        <taxon>Hypocreomycetidae</taxon>
        <taxon>Hypocreales</taxon>
        <taxon>Ophiocordycipitaceae</taxon>
        <taxon>Hirsutella</taxon>
    </lineage>
</organism>
<protein>
    <submittedName>
        <fullName evidence="1">Amidoligase enzyme domain-containing protein</fullName>
    </submittedName>
</protein>
<dbReference type="AlphaFoldDB" id="A0A9P8N776"/>
<gene>
    <name evidence="1" type="ORF">HRG_00449</name>
</gene>
<reference evidence="1" key="1">
    <citation type="submission" date="2021-09" db="EMBL/GenBank/DDBJ databases">
        <title>A high-quality genome of the endoparasitic fungus Hirsutella rhossiliensis with a comparison of Hirsutella genomes reveals transposable elements contributing to genome size variation.</title>
        <authorList>
            <person name="Lin R."/>
            <person name="Jiao Y."/>
            <person name="Sun X."/>
            <person name="Ling J."/>
            <person name="Xie B."/>
            <person name="Cheng X."/>
        </authorList>
    </citation>
    <scope>NUCLEOTIDE SEQUENCE</scope>
    <source>
        <strain evidence="1">HR02</strain>
    </source>
</reference>
<name>A0A9P8N776_9HYPO</name>
<dbReference type="EMBL" id="JAIZPD010000001">
    <property type="protein sequence ID" value="KAH0967807.1"/>
    <property type="molecule type" value="Genomic_DNA"/>
</dbReference>
<evidence type="ECO:0000313" key="1">
    <source>
        <dbReference type="EMBL" id="KAH0967807.1"/>
    </source>
</evidence>
<evidence type="ECO:0000313" key="2">
    <source>
        <dbReference type="Proteomes" id="UP000824596"/>
    </source>
</evidence>
<accession>A0A9P8N776</accession>
<dbReference type="InterPro" id="IPR022025">
    <property type="entry name" value="Amidoligase_2"/>
</dbReference>
<sequence>MSQDSSVLNLRFGTEVELLVKSKINDHGSFESLASDISKELTAAKIPNHVADIFAKGDEKYQDWSIVDELSITSKRKEFRFGVELVSPIMEFSDQKFWVGQVDAAWKALEGGEVGP</sequence>
<dbReference type="GeneID" id="68349578"/>
<dbReference type="OrthoDB" id="5291055at2759"/>
<dbReference type="RefSeq" id="XP_044725320.1">
    <property type="nucleotide sequence ID" value="XM_044858920.1"/>
</dbReference>
<dbReference type="Pfam" id="PF12224">
    <property type="entry name" value="Amidoligase_2"/>
    <property type="match status" value="1"/>
</dbReference>
<comment type="caution">
    <text evidence="1">The sequence shown here is derived from an EMBL/GenBank/DDBJ whole genome shotgun (WGS) entry which is preliminary data.</text>
</comment>